<sequence length="323" mass="34223">MRTTPATPAPRAISAPRATLTTPASRDTRAISATRGIPAGRASRSACGRAAGAAGALPVLAAVLAASAGCGIGGGDGSSVADKRSLVIGVKADQPGLGLKGPNGAYDGFDVQVATYVAGRLGVPRDRIRFRTTPSSERERALARGDVDLIFATYSITATRKQQVTFGGPYYVPHQDTLVRADEGSIKNVRDLKGRRICAVTGSNSWRRVIEERKVAATPVQAATYGQCMDKLAANQLDAVSTDDVILAGFAAGRERFRIVNAPFTDEKYGVGIKKGDLKGCEAVNRAITEMYQDGQAQRFLERWFQRSGLKLTTSVPQFEGCS</sequence>
<protein>
    <submittedName>
        <fullName evidence="6">Glutamate ABC transporter substrate-binding protein</fullName>
    </submittedName>
</protein>
<evidence type="ECO:0000256" key="3">
    <source>
        <dbReference type="ARBA" id="ARBA00022729"/>
    </source>
</evidence>
<dbReference type="CDD" id="cd13690">
    <property type="entry name" value="PBP2_GluB"/>
    <property type="match status" value="1"/>
</dbReference>
<comment type="caution">
    <text evidence="6">The sequence shown here is derived from an EMBL/GenBank/DDBJ whole genome shotgun (WGS) entry which is preliminary data.</text>
</comment>
<feature type="region of interest" description="Disordered" evidence="4">
    <location>
        <begin position="1"/>
        <end position="37"/>
    </location>
</feature>
<accession>A0ABW2CGQ9</accession>
<proteinExistence type="inferred from homology"/>
<dbReference type="SUPFAM" id="SSF53850">
    <property type="entry name" value="Periplasmic binding protein-like II"/>
    <property type="match status" value="1"/>
</dbReference>
<dbReference type="Pfam" id="PF00497">
    <property type="entry name" value="SBP_bac_3"/>
    <property type="match status" value="1"/>
</dbReference>
<dbReference type="Proteomes" id="UP001596380">
    <property type="component" value="Unassembled WGS sequence"/>
</dbReference>
<comment type="similarity">
    <text evidence="1">Belongs to the bacterial solute-binding protein 3 family.</text>
</comment>
<reference evidence="7" key="1">
    <citation type="journal article" date="2019" name="Int. J. Syst. Evol. Microbiol.">
        <title>The Global Catalogue of Microorganisms (GCM) 10K type strain sequencing project: providing services to taxonomists for standard genome sequencing and annotation.</title>
        <authorList>
            <consortium name="The Broad Institute Genomics Platform"/>
            <consortium name="The Broad Institute Genome Sequencing Center for Infectious Disease"/>
            <person name="Wu L."/>
            <person name="Ma J."/>
        </authorList>
    </citation>
    <scope>NUCLEOTIDE SEQUENCE [LARGE SCALE GENOMIC DNA]</scope>
    <source>
        <strain evidence="7">JCM 3369</strain>
    </source>
</reference>
<evidence type="ECO:0000256" key="2">
    <source>
        <dbReference type="ARBA" id="ARBA00022448"/>
    </source>
</evidence>
<evidence type="ECO:0000313" key="7">
    <source>
        <dbReference type="Proteomes" id="UP001596380"/>
    </source>
</evidence>
<dbReference type="RefSeq" id="WP_160821046.1">
    <property type="nucleotide sequence ID" value="NZ_JBHSXE010000001.1"/>
</dbReference>
<dbReference type="InterPro" id="IPR051455">
    <property type="entry name" value="Bact_solute-bind_prot3"/>
</dbReference>
<dbReference type="InterPro" id="IPR001638">
    <property type="entry name" value="Solute-binding_3/MltF_N"/>
</dbReference>
<evidence type="ECO:0000256" key="1">
    <source>
        <dbReference type="ARBA" id="ARBA00010333"/>
    </source>
</evidence>
<dbReference type="SMART" id="SM00062">
    <property type="entry name" value="PBPb"/>
    <property type="match status" value="1"/>
</dbReference>
<keyword evidence="7" id="KW-1185">Reference proteome</keyword>
<feature type="domain" description="Solute-binding protein family 3/N-terminal" evidence="5">
    <location>
        <begin position="85"/>
        <end position="308"/>
    </location>
</feature>
<evidence type="ECO:0000256" key="4">
    <source>
        <dbReference type="SAM" id="MobiDB-lite"/>
    </source>
</evidence>
<gene>
    <name evidence="6" type="ORF">ACFQKB_11145</name>
</gene>
<dbReference type="Gene3D" id="3.40.190.10">
    <property type="entry name" value="Periplasmic binding protein-like II"/>
    <property type="match status" value="2"/>
</dbReference>
<organism evidence="6 7">
    <name type="scientific">Actinomadura yumaensis</name>
    <dbReference type="NCBI Taxonomy" id="111807"/>
    <lineage>
        <taxon>Bacteria</taxon>
        <taxon>Bacillati</taxon>
        <taxon>Actinomycetota</taxon>
        <taxon>Actinomycetes</taxon>
        <taxon>Streptosporangiales</taxon>
        <taxon>Thermomonosporaceae</taxon>
        <taxon>Actinomadura</taxon>
    </lineage>
</organism>
<evidence type="ECO:0000313" key="6">
    <source>
        <dbReference type="EMBL" id="MFC6880318.1"/>
    </source>
</evidence>
<dbReference type="PANTHER" id="PTHR30085:SF6">
    <property type="entry name" value="ABC TRANSPORTER GLUTAMINE-BINDING PROTEIN GLNH"/>
    <property type="match status" value="1"/>
</dbReference>
<dbReference type="PANTHER" id="PTHR30085">
    <property type="entry name" value="AMINO ACID ABC TRANSPORTER PERMEASE"/>
    <property type="match status" value="1"/>
</dbReference>
<dbReference type="EMBL" id="JBHSXS010000005">
    <property type="protein sequence ID" value="MFC6880318.1"/>
    <property type="molecule type" value="Genomic_DNA"/>
</dbReference>
<name>A0ABW2CGQ9_9ACTN</name>
<keyword evidence="3" id="KW-0732">Signal</keyword>
<keyword evidence="2" id="KW-0813">Transport</keyword>
<evidence type="ECO:0000259" key="5">
    <source>
        <dbReference type="SMART" id="SM00062"/>
    </source>
</evidence>